<dbReference type="Pfam" id="PF01418">
    <property type="entry name" value="HTH_6"/>
    <property type="match status" value="1"/>
</dbReference>
<dbReference type="OrthoDB" id="3684496at2"/>
<evidence type="ECO:0000256" key="3">
    <source>
        <dbReference type="ARBA" id="ARBA00023163"/>
    </source>
</evidence>
<keyword evidence="3" id="KW-0804">Transcription</keyword>
<sequence length="282" mass="31471">MSTPNCLTQIRSSYGQFSEKEKKIADYMLEHPQDIIHSSITEVADRLQVADATVFRFCKRLGYKGFQAFKIALASDVVEPLQDIHETIAQDDSSIQIAQKVFQSNISTLEDTRHVLDEKNFQLVVEALLAARRIEFFGNGGSGIVAMDAHHKFIRTGKPSIAYTDTHFQLMSASQLTADDVAVFISHSGTNKDLLQVMNVAKEAGCVTISLTDYAKSALSERADLSLHTVSIETEFRSESLSSRIAQLSVIDALYVNVMMKRHEQSKASLQRMRSAISEKKY</sequence>
<dbReference type="GO" id="GO:1901135">
    <property type="term" value="P:carbohydrate derivative metabolic process"/>
    <property type="evidence" value="ECO:0007669"/>
    <property type="project" value="InterPro"/>
</dbReference>
<keyword evidence="7" id="KW-1185">Reference proteome</keyword>
<dbReference type="CDD" id="cd05013">
    <property type="entry name" value="SIS_RpiR"/>
    <property type="match status" value="1"/>
</dbReference>
<accession>I8IWG4</accession>
<reference evidence="6 7" key="1">
    <citation type="journal article" date="2012" name="J. Bacteriol.">
        <title>Genome of Bacillus macauensis ZFHKF-1, a Long-Chain-Forming Bacterium.</title>
        <authorList>
            <person name="Cai L."/>
            <person name="Zhang T."/>
        </authorList>
    </citation>
    <scope>NUCLEOTIDE SEQUENCE [LARGE SCALE GENOMIC DNA]</scope>
    <source>
        <strain evidence="6 7">ZFHKF-1</strain>
    </source>
</reference>
<keyword evidence="2" id="KW-0238">DNA-binding</keyword>
<dbReference type="InterPro" id="IPR047640">
    <property type="entry name" value="RpiR-like"/>
</dbReference>
<dbReference type="RefSeq" id="WP_007203757.1">
    <property type="nucleotide sequence ID" value="NZ_AKKV01000043.1"/>
</dbReference>
<proteinExistence type="predicted"/>
<feature type="domain" description="HTH rpiR-type" evidence="4">
    <location>
        <begin position="4"/>
        <end position="80"/>
    </location>
</feature>
<comment type="caution">
    <text evidence="6">The sequence shown here is derived from an EMBL/GenBank/DDBJ whole genome shotgun (WGS) entry which is preliminary data.</text>
</comment>
<evidence type="ECO:0000313" key="6">
    <source>
        <dbReference type="EMBL" id="EIT83836.1"/>
    </source>
</evidence>
<keyword evidence="1" id="KW-0805">Transcription regulation</keyword>
<protein>
    <submittedName>
        <fullName evidence="6">RpiR transcriptional regulator</fullName>
    </submittedName>
</protein>
<dbReference type="EMBL" id="AKKV01000043">
    <property type="protein sequence ID" value="EIT83836.1"/>
    <property type="molecule type" value="Genomic_DNA"/>
</dbReference>
<dbReference type="Gene3D" id="1.10.10.10">
    <property type="entry name" value="Winged helix-like DNA-binding domain superfamily/Winged helix DNA-binding domain"/>
    <property type="match status" value="1"/>
</dbReference>
<dbReference type="STRING" id="1196324.A374_18449"/>
<dbReference type="PROSITE" id="PS51071">
    <property type="entry name" value="HTH_RPIR"/>
    <property type="match status" value="1"/>
</dbReference>
<dbReference type="GO" id="GO:0003700">
    <property type="term" value="F:DNA-binding transcription factor activity"/>
    <property type="evidence" value="ECO:0007669"/>
    <property type="project" value="InterPro"/>
</dbReference>
<feature type="domain" description="SIS" evidence="5">
    <location>
        <begin position="124"/>
        <end position="264"/>
    </location>
</feature>
<dbReference type="PANTHER" id="PTHR30514">
    <property type="entry name" value="GLUCOKINASE"/>
    <property type="match status" value="1"/>
</dbReference>
<evidence type="ECO:0000256" key="2">
    <source>
        <dbReference type="ARBA" id="ARBA00023125"/>
    </source>
</evidence>
<dbReference type="InterPro" id="IPR001347">
    <property type="entry name" value="SIS_dom"/>
</dbReference>
<evidence type="ECO:0000313" key="7">
    <source>
        <dbReference type="Proteomes" id="UP000004080"/>
    </source>
</evidence>
<dbReference type="eggNOG" id="COG1737">
    <property type="taxonomic scope" value="Bacteria"/>
</dbReference>
<dbReference type="InterPro" id="IPR000281">
    <property type="entry name" value="HTH_RpiR"/>
</dbReference>
<organism evidence="6 7">
    <name type="scientific">Fictibacillus macauensis ZFHKF-1</name>
    <dbReference type="NCBI Taxonomy" id="1196324"/>
    <lineage>
        <taxon>Bacteria</taxon>
        <taxon>Bacillati</taxon>
        <taxon>Bacillota</taxon>
        <taxon>Bacilli</taxon>
        <taxon>Bacillales</taxon>
        <taxon>Fictibacillaceae</taxon>
        <taxon>Fictibacillus</taxon>
    </lineage>
</organism>
<evidence type="ECO:0000259" key="5">
    <source>
        <dbReference type="PROSITE" id="PS51464"/>
    </source>
</evidence>
<dbReference type="Pfam" id="PF01380">
    <property type="entry name" value="SIS"/>
    <property type="match status" value="1"/>
</dbReference>
<dbReference type="SUPFAM" id="SSF53697">
    <property type="entry name" value="SIS domain"/>
    <property type="match status" value="1"/>
</dbReference>
<dbReference type="Gene3D" id="3.40.50.10490">
    <property type="entry name" value="Glucose-6-phosphate isomerase like protein, domain 1"/>
    <property type="match status" value="1"/>
</dbReference>
<dbReference type="Proteomes" id="UP000004080">
    <property type="component" value="Unassembled WGS sequence"/>
</dbReference>
<dbReference type="InterPro" id="IPR035472">
    <property type="entry name" value="RpiR-like_SIS"/>
</dbReference>
<dbReference type="AlphaFoldDB" id="I8IWG4"/>
<name>I8IWG4_9BACL</name>
<dbReference type="GO" id="GO:0097367">
    <property type="term" value="F:carbohydrate derivative binding"/>
    <property type="evidence" value="ECO:0007669"/>
    <property type="project" value="InterPro"/>
</dbReference>
<dbReference type="InterPro" id="IPR046348">
    <property type="entry name" value="SIS_dom_sf"/>
</dbReference>
<gene>
    <name evidence="6" type="ORF">A374_18449</name>
</gene>
<dbReference type="InterPro" id="IPR009057">
    <property type="entry name" value="Homeodomain-like_sf"/>
</dbReference>
<dbReference type="PANTHER" id="PTHR30514:SF1">
    <property type="entry name" value="HTH-TYPE TRANSCRIPTIONAL REGULATOR HEXR-RELATED"/>
    <property type="match status" value="1"/>
</dbReference>
<dbReference type="InterPro" id="IPR036388">
    <property type="entry name" value="WH-like_DNA-bd_sf"/>
</dbReference>
<evidence type="ECO:0000259" key="4">
    <source>
        <dbReference type="PROSITE" id="PS51071"/>
    </source>
</evidence>
<dbReference type="PATRIC" id="fig|1196324.3.peg.3760"/>
<evidence type="ECO:0000256" key="1">
    <source>
        <dbReference type="ARBA" id="ARBA00023015"/>
    </source>
</evidence>
<dbReference type="SUPFAM" id="SSF46689">
    <property type="entry name" value="Homeodomain-like"/>
    <property type="match status" value="1"/>
</dbReference>
<dbReference type="GO" id="GO:0003677">
    <property type="term" value="F:DNA binding"/>
    <property type="evidence" value="ECO:0007669"/>
    <property type="project" value="UniProtKB-KW"/>
</dbReference>
<dbReference type="PROSITE" id="PS51464">
    <property type="entry name" value="SIS"/>
    <property type="match status" value="1"/>
</dbReference>